<proteinExistence type="predicted"/>
<keyword evidence="1" id="KW-0472">Membrane</keyword>
<comment type="caution">
    <text evidence="2">The sequence shown here is derived from an EMBL/GenBank/DDBJ whole genome shotgun (WGS) entry which is preliminary data.</text>
</comment>
<sequence length="103" mass="10742">MPFVLACQTLKGLAYPLNGALMGGLDWGFSAAAMWAAQILCVSAVALLSHGGRRPLSLYGLWGTLVLLFSVQIVSAALRMASGSGPWQALYANSEDTAHEAGC</sequence>
<keyword evidence="3" id="KW-1185">Reference proteome</keyword>
<protein>
    <recommendedName>
        <fullName evidence="4">Solute carrier family 40 protein</fullName>
    </recommendedName>
</protein>
<evidence type="ECO:0008006" key="4">
    <source>
        <dbReference type="Google" id="ProtNLM"/>
    </source>
</evidence>
<feature type="transmembrane region" description="Helical" evidence="1">
    <location>
        <begin position="30"/>
        <end position="49"/>
    </location>
</feature>
<evidence type="ECO:0000313" key="3">
    <source>
        <dbReference type="Proteomes" id="UP001515480"/>
    </source>
</evidence>
<name>A0AB34JE69_PRYPA</name>
<dbReference type="EMBL" id="JBGBPQ010000009">
    <property type="protein sequence ID" value="KAL1519462.1"/>
    <property type="molecule type" value="Genomic_DNA"/>
</dbReference>
<evidence type="ECO:0000313" key="2">
    <source>
        <dbReference type="EMBL" id="KAL1519462.1"/>
    </source>
</evidence>
<accession>A0AB34JE69</accession>
<dbReference type="Proteomes" id="UP001515480">
    <property type="component" value="Unassembled WGS sequence"/>
</dbReference>
<evidence type="ECO:0000256" key="1">
    <source>
        <dbReference type="SAM" id="Phobius"/>
    </source>
</evidence>
<feature type="transmembrane region" description="Helical" evidence="1">
    <location>
        <begin position="56"/>
        <end position="78"/>
    </location>
</feature>
<organism evidence="2 3">
    <name type="scientific">Prymnesium parvum</name>
    <name type="common">Toxic golden alga</name>
    <dbReference type="NCBI Taxonomy" id="97485"/>
    <lineage>
        <taxon>Eukaryota</taxon>
        <taxon>Haptista</taxon>
        <taxon>Haptophyta</taxon>
        <taxon>Prymnesiophyceae</taxon>
        <taxon>Prymnesiales</taxon>
        <taxon>Prymnesiaceae</taxon>
        <taxon>Prymnesium</taxon>
    </lineage>
</organism>
<dbReference type="AlphaFoldDB" id="A0AB34JE69"/>
<gene>
    <name evidence="2" type="ORF">AB1Y20_022983</name>
</gene>
<keyword evidence="1" id="KW-0812">Transmembrane</keyword>
<reference evidence="2 3" key="1">
    <citation type="journal article" date="2024" name="Science">
        <title>Giant polyketide synthase enzymes in the biosynthesis of giant marine polyether toxins.</title>
        <authorList>
            <person name="Fallon T.R."/>
            <person name="Shende V.V."/>
            <person name="Wierzbicki I.H."/>
            <person name="Pendleton A.L."/>
            <person name="Watervoot N.F."/>
            <person name="Auber R.P."/>
            <person name="Gonzalez D.J."/>
            <person name="Wisecaver J.H."/>
            <person name="Moore B.S."/>
        </authorList>
    </citation>
    <scope>NUCLEOTIDE SEQUENCE [LARGE SCALE GENOMIC DNA]</scope>
    <source>
        <strain evidence="2 3">12B1</strain>
    </source>
</reference>
<keyword evidence="1" id="KW-1133">Transmembrane helix</keyword>